<dbReference type="InterPro" id="IPR010131">
    <property type="entry name" value="MdtP/NodT-like"/>
</dbReference>
<dbReference type="GO" id="GO:0015562">
    <property type="term" value="F:efflux transmembrane transporter activity"/>
    <property type="evidence" value="ECO:0007669"/>
    <property type="project" value="InterPro"/>
</dbReference>
<keyword evidence="2" id="KW-0472">Membrane</keyword>
<name>A0A974NW08_9SPHN</name>
<proteinExistence type="inferred from homology"/>
<feature type="signal peptide" evidence="2">
    <location>
        <begin position="1"/>
        <end position="18"/>
    </location>
</feature>
<dbReference type="EMBL" id="CP061035">
    <property type="protein sequence ID" value="QQV77843.1"/>
    <property type="molecule type" value="Genomic_DNA"/>
</dbReference>
<keyword evidence="2" id="KW-0732">Signal</keyword>
<keyword evidence="2" id="KW-0812">Transmembrane</keyword>
<accession>A0A974NW08</accession>
<reference evidence="4" key="1">
    <citation type="submission" date="2020-09" db="EMBL/GenBank/DDBJ databases">
        <title>Sphingomonas sp., a new species isolated from pork steak.</title>
        <authorList>
            <person name="Heidler von Heilborn D."/>
        </authorList>
    </citation>
    <scope>NUCLEOTIDE SEQUENCE [LARGE SCALE GENOMIC DNA]</scope>
</reference>
<gene>
    <name evidence="3" type="ORF">H5J25_03530</name>
</gene>
<dbReference type="GO" id="GO:0005886">
    <property type="term" value="C:plasma membrane"/>
    <property type="evidence" value="ECO:0007669"/>
    <property type="project" value="UniProtKB-SubCell"/>
</dbReference>
<comment type="similarity">
    <text evidence="1 2">Belongs to the outer membrane factor (OMF) (TC 1.B.17) family.</text>
</comment>
<evidence type="ECO:0000313" key="3">
    <source>
        <dbReference type="EMBL" id="QQV77843.1"/>
    </source>
</evidence>
<dbReference type="PANTHER" id="PTHR30203:SF25">
    <property type="entry name" value="OUTER MEMBRANE PROTEIN-RELATED"/>
    <property type="match status" value="1"/>
</dbReference>
<dbReference type="Proteomes" id="UP000595894">
    <property type="component" value="Chromosome"/>
</dbReference>
<organism evidence="3 4">
    <name type="scientific">Sphingomonas aliaeris</name>
    <dbReference type="NCBI Taxonomy" id="2759526"/>
    <lineage>
        <taxon>Bacteria</taxon>
        <taxon>Pseudomonadati</taxon>
        <taxon>Pseudomonadota</taxon>
        <taxon>Alphaproteobacteria</taxon>
        <taxon>Sphingomonadales</taxon>
        <taxon>Sphingomonadaceae</taxon>
        <taxon>Sphingomonas</taxon>
    </lineage>
</organism>
<evidence type="ECO:0000256" key="1">
    <source>
        <dbReference type="ARBA" id="ARBA00007613"/>
    </source>
</evidence>
<keyword evidence="2" id="KW-0564">Palmitate</keyword>
<comment type="subcellular location">
    <subcellularLocation>
        <location evidence="2">Cell membrane</location>
        <topology evidence="2">Lipid-anchor</topology>
    </subcellularLocation>
</comment>
<keyword evidence="2" id="KW-1134">Transmembrane beta strand</keyword>
<feature type="chain" id="PRO_5038173526" evidence="2">
    <location>
        <begin position="19"/>
        <end position="490"/>
    </location>
</feature>
<sequence>MVRSRILTALLVSTPLAACSVGPDYRPAAPSELGVPDAYSVPANSRNATDISAWWTGFDDPLLARIVEQARANNLDIAQAVARLRQARESLVQSRAQLLPSVSGSAGYTRAIDFTGASTVTLPDGTVTTISRGSGDSFSVGGNASYQLGLFGEVRRTVEATSAQYAASGYDLATVQISAESEAARNYVLARLYQAQLANARNSLAIQDDNLEIAGFRVQAGLVSSLDAEQARSQRAQTAATIPTIEQNYNTAVSRIGVLTGQAPGALKEEMAAARAIPTGPADVAVGIPADTLRNRPDVRAAERNLAAATAQIGVAKAALYPALAISGSVSTNATAVGNLFEQVTGQLFAGLTQAIFNGGRLRAQVRSNEAAADAAFAAYKGTVLTGLEDVENAVVALDSAKRRAAEFAIALDAANTSAILSRSQYRAGLTDFTTLNTTEASLLTARNGLSQAQSDRAQALIQLYLALGGGWDAAAGAPQAPPRDVSNGR</sequence>
<dbReference type="Gene3D" id="2.20.200.10">
    <property type="entry name" value="Outer membrane efflux proteins (OEP)"/>
    <property type="match status" value="1"/>
</dbReference>
<dbReference type="KEGG" id="sari:H5J25_03530"/>
<dbReference type="InterPro" id="IPR003423">
    <property type="entry name" value="OMP_efflux"/>
</dbReference>
<dbReference type="NCBIfam" id="TIGR01845">
    <property type="entry name" value="outer_NodT"/>
    <property type="match status" value="1"/>
</dbReference>
<dbReference type="SUPFAM" id="SSF56954">
    <property type="entry name" value="Outer membrane efflux proteins (OEP)"/>
    <property type="match status" value="1"/>
</dbReference>
<keyword evidence="2" id="KW-0449">Lipoprotein</keyword>
<evidence type="ECO:0000256" key="2">
    <source>
        <dbReference type="RuleBase" id="RU362097"/>
    </source>
</evidence>
<dbReference type="Pfam" id="PF02321">
    <property type="entry name" value="OEP"/>
    <property type="match status" value="2"/>
</dbReference>
<protein>
    <submittedName>
        <fullName evidence="3">Efflux transporter outer membrane subunit</fullName>
    </submittedName>
</protein>
<keyword evidence="4" id="KW-1185">Reference proteome</keyword>
<dbReference type="AlphaFoldDB" id="A0A974NW08"/>
<dbReference type="RefSeq" id="WP_202094778.1">
    <property type="nucleotide sequence ID" value="NZ_CP061035.1"/>
</dbReference>
<dbReference type="Gene3D" id="1.20.1600.10">
    <property type="entry name" value="Outer membrane efflux proteins (OEP)"/>
    <property type="match status" value="1"/>
</dbReference>
<dbReference type="PANTHER" id="PTHR30203">
    <property type="entry name" value="OUTER MEMBRANE CATION EFFLUX PROTEIN"/>
    <property type="match status" value="1"/>
</dbReference>
<evidence type="ECO:0000313" key="4">
    <source>
        <dbReference type="Proteomes" id="UP000595894"/>
    </source>
</evidence>